<protein>
    <submittedName>
        <fullName evidence="5">Dehydrogenase</fullName>
    </submittedName>
</protein>
<dbReference type="EMBL" id="CP013023">
    <property type="protein sequence ID" value="ANF98737.1"/>
    <property type="molecule type" value="Genomic_DNA"/>
</dbReference>
<dbReference type="InterPro" id="IPR000683">
    <property type="entry name" value="Gfo/Idh/MocA-like_OxRdtase_N"/>
</dbReference>
<dbReference type="PANTHER" id="PTHR22604">
    <property type="entry name" value="OXIDOREDUCTASES"/>
    <property type="match status" value="1"/>
</dbReference>
<dbReference type="AlphaFoldDB" id="A0A172ZN24"/>
<keyword evidence="6" id="KW-1185">Reference proteome</keyword>
<dbReference type="Gene3D" id="3.40.50.720">
    <property type="entry name" value="NAD(P)-binding Rossmann-like Domain"/>
    <property type="match status" value="1"/>
</dbReference>
<dbReference type="SUPFAM" id="SSF51735">
    <property type="entry name" value="NAD(P)-binding Rossmann-fold domains"/>
    <property type="match status" value="1"/>
</dbReference>
<feature type="domain" description="Gfo/Idh/MocA-like oxidoreductase N-terminal" evidence="3">
    <location>
        <begin position="14"/>
        <end position="131"/>
    </location>
</feature>
<dbReference type="SUPFAM" id="SSF55347">
    <property type="entry name" value="Glyceraldehyde-3-phosphate dehydrogenase-like, C-terminal domain"/>
    <property type="match status" value="1"/>
</dbReference>
<dbReference type="STRING" id="1616788.AR543_09655"/>
<dbReference type="Proteomes" id="UP000078148">
    <property type="component" value="Chromosome"/>
</dbReference>
<name>A0A172ZN24_9BACL</name>
<sequence length="347" mass="38929">MSLQSGVQPEAPVRLGILGCSGIVPRAVLEPAAHVSAIEIAAAANRTYDKARQMADQYGIPTVYDSLDELLADEQLDAVYIGLSNRLHAPWIRRALAAGKHVLVEKPLCLDPAELDSLEEAARRYGVHLTEGIMIAHHPWQQALRSCIQSSQYGALQRIQTRITIPARDDHAGNYRSQPEQGGGCFWDLGCYWLQFLQAVTGMEQAQFDGQSEFDGPNGCDWTFEAQARLQSGVVAEALFSFEQPYASRHILHFEHATLTINDFFRCNLGFYRIKFKVALLQKGKETGEVHQHVFDPVNYYVNQLRFFSDVVRGHQSNLPFAESAERIRLLSGIHTAARHRIMMPEL</sequence>
<dbReference type="InterPro" id="IPR050984">
    <property type="entry name" value="Gfo/Idh/MocA_domain"/>
</dbReference>
<dbReference type="GO" id="GO:0016491">
    <property type="term" value="F:oxidoreductase activity"/>
    <property type="evidence" value="ECO:0007669"/>
    <property type="project" value="UniProtKB-KW"/>
</dbReference>
<dbReference type="KEGG" id="pbv:AR543_09655"/>
<accession>A0A172ZN24</accession>
<evidence type="ECO:0000259" key="4">
    <source>
        <dbReference type="Pfam" id="PF22725"/>
    </source>
</evidence>
<dbReference type="InterPro" id="IPR036291">
    <property type="entry name" value="NAD(P)-bd_dom_sf"/>
</dbReference>
<evidence type="ECO:0000259" key="3">
    <source>
        <dbReference type="Pfam" id="PF01408"/>
    </source>
</evidence>
<dbReference type="Pfam" id="PF01408">
    <property type="entry name" value="GFO_IDH_MocA"/>
    <property type="match status" value="1"/>
</dbReference>
<evidence type="ECO:0000256" key="1">
    <source>
        <dbReference type="ARBA" id="ARBA00010928"/>
    </source>
</evidence>
<dbReference type="GO" id="GO:0000166">
    <property type="term" value="F:nucleotide binding"/>
    <property type="evidence" value="ECO:0007669"/>
    <property type="project" value="InterPro"/>
</dbReference>
<dbReference type="PANTHER" id="PTHR22604:SF105">
    <property type="entry name" value="TRANS-1,2-DIHYDROBENZENE-1,2-DIOL DEHYDROGENASE"/>
    <property type="match status" value="1"/>
</dbReference>
<reference evidence="6" key="1">
    <citation type="submission" date="2015-10" db="EMBL/GenBank/DDBJ databases">
        <title>Genome of Paenibacillus bovis sp. nov.</title>
        <authorList>
            <person name="Wu Z."/>
            <person name="Gao C."/>
            <person name="Liu Z."/>
            <person name="Zheng H."/>
        </authorList>
    </citation>
    <scope>NUCLEOTIDE SEQUENCE [LARGE SCALE GENOMIC DNA]</scope>
    <source>
        <strain evidence="6">BD3526</strain>
    </source>
</reference>
<dbReference type="InterPro" id="IPR055170">
    <property type="entry name" value="GFO_IDH_MocA-like_dom"/>
</dbReference>
<dbReference type="Gene3D" id="3.30.360.10">
    <property type="entry name" value="Dihydrodipicolinate Reductase, domain 2"/>
    <property type="match status" value="1"/>
</dbReference>
<feature type="domain" description="GFO/IDH/MocA-like oxidoreductase" evidence="4">
    <location>
        <begin position="142"/>
        <end position="258"/>
    </location>
</feature>
<dbReference type="Pfam" id="PF22725">
    <property type="entry name" value="GFO_IDH_MocA_C3"/>
    <property type="match status" value="1"/>
</dbReference>
<proteinExistence type="inferred from homology"/>
<reference evidence="5 6" key="2">
    <citation type="journal article" date="2016" name="Int. J. Syst. Evol. Microbiol.">
        <title>Paenibacillus bovis sp. nov., isolated from raw yak (Bos grunniens) milk.</title>
        <authorList>
            <person name="Gao C."/>
            <person name="Han J."/>
            <person name="Liu Z."/>
            <person name="Xu X."/>
            <person name="Hang F."/>
            <person name="Wu Z."/>
        </authorList>
    </citation>
    <scope>NUCLEOTIDE SEQUENCE [LARGE SCALE GENOMIC DNA]</scope>
    <source>
        <strain evidence="5 6">BD3526</strain>
    </source>
</reference>
<organism evidence="5 6">
    <name type="scientific">Paenibacillus bovis</name>
    <dbReference type="NCBI Taxonomy" id="1616788"/>
    <lineage>
        <taxon>Bacteria</taxon>
        <taxon>Bacillati</taxon>
        <taxon>Bacillota</taxon>
        <taxon>Bacilli</taxon>
        <taxon>Bacillales</taxon>
        <taxon>Paenibacillaceae</taxon>
        <taxon>Paenibacillus</taxon>
    </lineage>
</organism>
<comment type="similarity">
    <text evidence="1">Belongs to the Gfo/Idh/MocA family.</text>
</comment>
<gene>
    <name evidence="5" type="ORF">AR543_09655</name>
</gene>
<evidence type="ECO:0000313" key="5">
    <source>
        <dbReference type="EMBL" id="ANF98737.1"/>
    </source>
</evidence>
<keyword evidence="2" id="KW-0560">Oxidoreductase</keyword>
<evidence type="ECO:0000256" key="2">
    <source>
        <dbReference type="ARBA" id="ARBA00023002"/>
    </source>
</evidence>
<evidence type="ECO:0000313" key="6">
    <source>
        <dbReference type="Proteomes" id="UP000078148"/>
    </source>
</evidence>